<dbReference type="EMBL" id="JBHMAA010000008">
    <property type="protein sequence ID" value="MFB9948783.1"/>
    <property type="molecule type" value="Genomic_DNA"/>
</dbReference>
<accession>A0ABV6ADT4</accession>
<sequence>MTPDDTMTSESAMTPDVRARILAAASRLIAEGGGEAATTRAVAAAAGVQPPTIYRFFGDKQGLLAAVAEHDLTTYVAGKEKHAPHPDPVEDLRQGWDMHVDFCLSNPGLFAILTDYSETRGTSTAATWGKQVLERRIRRIARSGRLTTSEEQALAAVEAAGSGTILALLGQPEGQRNTGISAFIRDMVIAAITKAPDGRHDEERRPQAAASQLRASLDDVTVLTAGERHLLGELLERIASSAS</sequence>
<dbReference type="Gene3D" id="1.10.357.10">
    <property type="entry name" value="Tetracycline Repressor, domain 2"/>
    <property type="match status" value="1"/>
</dbReference>
<evidence type="ECO:0000259" key="5">
    <source>
        <dbReference type="PROSITE" id="PS50977"/>
    </source>
</evidence>
<name>A0ABV6ADT4_9HYPH</name>
<dbReference type="InterPro" id="IPR009057">
    <property type="entry name" value="Homeodomain-like_sf"/>
</dbReference>
<reference evidence="6 7" key="1">
    <citation type="submission" date="2024-09" db="EMBL/GenBank/DDBJ databases">
        <authorList>
            <person name="Sun Q."/>
            <person name="Mori K."/>
        </authorList>
    </citation>
    <scope>NUCLEOTIDE SEQUENCE [LARGE SCALE GENOMIC DNA]</scope>
    <source>
        <strain evidence="6 7">TBRC 4938</strain>
    </source>
</reference>
<keyword evidence="1" id="KW-0805">Transcription regulation</keyword>
<dbReference type="SUPFAM" id="SSF46689">
    <property type="entry name" value="Homeodomain-like"/>
    <property type="match status" value="1"/>
</dbReference>
<dbReference type="PROSITE" id="PS50977">
    <property type="entry name" value="HTH_TETR_2"/>
    <property type="match status" value="1"/>
</dbReference>
<dbReference type="PANTHER" id="PTHR30055:SF234">
    <property type="entry name" value="HTH-TYPE TRANSCRIPTIONAL REGULATOR BETI"/>
    <property type="match status" value="1"/>
</dbReference>
<keyword evidence="2 4" id="KW-0238">DNA-binding</keyword>
<gene>
    <name evidence="6" type="ORF">ACFFP0_07985</name>
</gene>
<feature type="domain" description="HTH tetR-type" evidence="5">
    <location>
        <begin position="15"/>
        <end position="75"/>
    </location>
</feature>
<keyword evidence="3" id="KW-0804">Transcription</keyword>
<dbReference type="InterPro" id="IPR001647">
    <property type="entry name" value="HTH_TetR"/>
</dbReference>
<dbReference type="InterPro" id="IPR050109">
    <property type="entry name" value="HTH-type_TetR-like_transc_reg"/>
</dbReference>
<protein>
    <submittedName>
        <fullName evidence="6">TetR/AcrR family transcriptional regulator</fullName>
    </submittedName>
</protein>
<proteinExistence type="predicted"/>
<dbReference type="Pfam" id="PF00440">
    <property type="entry name" value="TetR_N"/>
    <property type="match status" value="1"/>
</dbReference>
<evidence type="ECO:0000313" key="7">
    <source>
        <dbReference type="Proteomes" id="UP001589692"/>
    </source>
</evidence>
<evidence type="ECO:0000256" key="4">
    <source>
        <dbReference type="PROSITE-ProRule" id="PRU00335"/>
    </source>
</evidence>
<evidence type="ECO:0000256" key="3">
    <source>
        <dbReference type="ARBA" id="ARBA00023163"/>
    </source>
</evidence>
<evidence type="ECO:0000256" key="1">
    <source>
        <dbReference type="ARBA" id="ARBA00023015"/>
    </source>
</evidence>
<keyword evidence="7" id="KW-1185">Reference proteome</keyword>
<dbReference type="RefSeq" id="WP_377258608.1">
    <property type="nucleotide sequence ID" value="NZ_JBHMAA010000008.1"/>
</dbReference>
<dbReference type="Proteomes" id="UP001589692">
    <property type="component" value="Unassembled WGS sequence"/>
</dbReference>
<organism evidence="6 7">
    <name type="scientific">Rhizobium puerariae</name>
    <dbReference type="NCBI Taxonomy" id="1585791"/>
    <lineage>
        <taxon>Bacteria</taxon>
        <taxon>Pseudomonadati</taxon>
        <taxon>Pseudomonadota</taxon>
        <taxon>Alphaproteobacteria</taxon>
        <taxon>Hyphomicrobiales</taxon>
        <taxon>Rhizobiaceae</taxon>
        <taxon>Rhizobium/Agrobacterium group</taxon>
        <taxon>Rhizobium</taxon>
    </lineage>
</organism>
<feature type="DNA-binding region" description="H-T-H motif" evidence="4">
    <location>
        <begin position="38"/>
        <end position="57"/>
    </location>
</feature>
<evidence type="ECO:0000256" key="2">
    <source>
        <dbReference type="ARBA" id="ARBA00023125"/>
    </source>
</evidence>
<evidence type="ECO:0000313" key="6">
    <source>
        <dbReference type="EMBL" id="MFB9948783.1"/>
    </source>
</evidence>
<dbReference type="PANTHER" id="PTHR30055">
    <property type="entry name" value="HTH-TYPE TRANSCRIPTIONAL REGULATOR RUTR"/>
    <property type="match status" value="1"/>
</dbReference>
<comment type="caution">
    <text evidence="6">The sequence shown here is derived from an EMBL/GenBank/DDBJ whole genome shotgun (WGS) entry which is preliminary data.</text>
</comment>
<dbReference type="PRINTS" id="PR00455">
    <property type="entry name" value="HTHTETR"/>
</dbReference>